<dbReference type="GO" id="GO:0071555">
    <property type="term" value="P:cell wall organization"/>
    <property type="evidence" value="ECO:0007669"/>
    <property type="project" value="UniProtKB-KW"/>
</dbReference>
<keyword evidence="4 7" id="KW-0812">Transmembrane</keyword>
<name>A0A1F7WA70_9BACT</name>
<keyword evidence="7" id="KW-0961">Cell wall biogenesis/degradation</keyword>
<feature type="transmembrane region" description="Helical" evidence="7">
    <location>
        <begin position="221"/>
        <end position="238"/>
    </location>
</feature>
<dbReference type="GO" id="GO:0046872">
    <property type="term" value="F:metal ion binding"/>
    <property type="evidence" value="ECO:0007669"/>
    <property type="project" value="UniProtKB-KW"/>
</dbReference>
<comment type="catalytic activity">
    <reaction evidence="7">
        <text>UDP-N-acetyl-alpha-D-muramoyl-L-alanyl-gamma-D-glutamyl-meso-2,6-diaminopimeloyl-D-alanyl-D-alanine + di-trans,octa-cis-undecaprenyl phosphate = di-trans,octa-cis-undecaprenyl diphospho-N-acetyl-alpha-D-muramoyl-L-alanyl-D-glutamyl-meso-2,6-diaminopimeloyl-D-alanyl-D-alanine + UMP</text>
        <dbReference type="Rhea" id="RHEA:28386"/>
        <dbReference type="ChEBI" id="CHEBI:57865"/>
        <dbReference type="ChEBI" id="CHEBI:60392"/>
        <dbReference type="ChEBI" id="CHEBI:61386"/>
        <dbReference type="ChEBI" id="CHEBI:61387"/>
        <dbReference type="EC" id="2.7.8.13"/>
    </reaction>
</comment>
<keyword evidence="7 9" id="KW-0479">Metal-binding</keyword>
<comment type="cofactor">
    <cofactor evidence="7 9">
        <name>Mg(2+)</name>
        <dbReference type="ChEBI" id="CHEBI:18420"/>
    </cofactor>
</comment>
<comment type="function">
    <text evidence="7">Catalyzes the initial step of the lipid cycle reactions in the biosynthesis of the cell wall peptidoglycan: transfers peptidoglycan precursor phospho-MurNAc-pentapeptide from UDP-MurNAc-pentapeptide onto the lipid carrier undecaprenyl phosphate, yielding undecaprenyl-pyrophosphoryl-MurNAc-pentapeptide, known as lipid I.</text>
</comment>
<dbReference type="PANTHER" id="PTHR22926">
    <property type="entry name" value="PHOSPHO-N-ACETYLMURAMOYL-PENTAPEPTIDE-TRANSFERASE"/>
    <property type="match status" value="1"/>
</dbReference>
<dbReference type="GO" id="GO:0008360">
    <property type="term" value="P:regulation of cell shape"/>
    <property type="evidence" value="ECO:0007669"/>
    <property type="project" value="UniProtKB-KW"/>
</dbReference>
<dbReference type="GO" id="GO:0005886">
    <property type="term" value="C:plasma membrane"/>
    <property type="evidence" value="ECO:0007669"/>
    <property type="project" value="UniProtKB-SubCell"/>
</dbReference>
<keyword evidence="3 7" id="KW-0808">Transferase</keyword>
<dbReference type="CDD" id="cd06852">
    <property type="entry name" value="GT_MraY"/>
    <property type="match status" value="1"/>
</dbReference>
<evidence type="ECO:0000256" key="2">
    <source>
        <dbReference type="ARBA" id="ARBA00005583"/>
    </source>
</evidence>
<evidence type="ECO:0000256" key="1">
    <source>
        <dbReference type="ARBA" id="ARBA00004141"/>
    </source>
</evidence>
<feature type="transmembrane region" description="Helical" evidence="7">
    <location>
        <begin position="170"/>
        <end position="189"/>
    </location>
</feature>
<comment type="subcellular location">
    <subcellularLocation>
        <location evidence="7">Cell membrane</location>
        <topology evidence="7">Multi-pass membrane protein</topology>
    </subcellularLocation>
    <subcellularLocation>
        <location evidence="1">Membrane</location>
        <topology evidence="1">Multi-pass membrane protein</topology>
    </subcellularLocation>
</comment>
<accession>A0A1F7WA70</accession>
<proteinExistence type="inferred from homology"/>
<dbReference type="InterPro" id="IPR018480">
    <property type="entry name" value="PNAcMuramoyl-5peptid_Trfase_CS"/>
</dbReference>
<keyword evidence="7" id="KW-0573">Peptidoglycan synthesis</keyword>
<dbReference type="NCBIfam" id="TIGR00445">
    <property type="entry name" value="mraY"/>
    <property type="match status" value="1"/>
</dbReference>
<dbReference type="GO" id="GO:0008963">
    <property type="term" value="F:phospho-N-acetylmuramoyl-pentapeptide-transferase activity"/>
    <property type="evidence" value="ECO:0007669"/>
    <property type="project" value="UniProtKB-UniRule"/>
</dbReference>
<keyword evidence="6 7" id="KW-0472">Membrane</keyword>
<evidence type="ECO:0000256" key="6">
    <source>
        <dbReference type="ARBA" id="ARBA00023136"/>
    </source>
</evidence>
<dbReference type="GO" id="GO:0051992">
    <property type="term" value="F:UDP-N-acetylmuramoyl-L-alanyl-D-glutamyl-meso-2,6-diaminopimelyl-D-alanyl-D-alanine:undecaprenyl-phosphate transferase activity"/>
    <property type="evidence" value="ECO:0007669"/>
    <property type="project" value="RHEA"/>
</dbReference>
<keyword evidence="7" id="KW-1003">Cell membrane</keyword>
<evidence type="ECO:0000313" key="10">
    <source>
        <dbReference type="EMBL" id="OGL99097.1"/>
    </source>
</evidence>
<dbReference type="Pfam" id="PF00953">
    <property type="entry name" value="Glycos_transf_4"/>
    <property type="match status" value="1"/>
</dbReference>
<feature type="transmembrane region" description="Helical" evidence="7">
    <location>
        <begin position="99"/>
        <end position="120"/>
    </location>
</feature>
<keyword evidence="7" id="KW-0132">Cell division</keyword>
<reference evidence="10 11" key="1">
    <citation type="journal article" date="2016" name="Nat. Commun.">
        <title>Thousands of microbial genomes shed light on interconnected biogeochemical processes in an aquifer system.</title>
        <authorList>
            <person name="Anantharaman K."/>
            <person name="Brown C.T."/>
            <person name="Hug L.A."/>
            <person name="Sharon I."/>
            <person name="Castelle C.J."/>
            <person name="Probst A.J."/>
            <person name="Thomas B.C."/>
            <person name="Singh A."/>
            <person name="Wilkins M.J."/>
            <person name="Karaoz U."/>
            <person name="Brodie E.L."/>
            <person name="Williams K.H."/>
            <person name="Hubbard S.S."/>
            <person name="Banfield J.F."/>
        </authorList>
    </citation>
    <scope>NUCLEOTIDE SEQUENCE [LARGE SCALE GENOMIC DNA]</scope>
</reference>
<dbReference type="Proteomes" id="UP000176501">
    <property type="component" value="Unassembled WGS sequence"/>
</dbReference>
<evidence type="ECO:0000313" key="11">
    <source>
        <dbReference type="Proteomes" id="UP000176501"/>
    </source>
</evidence>
<evidence type="ECO:0000256" key="7">
    <source>
        <dbReference type="HAMAP-Rule" id="MF_00038"/>
    </source>
</evidence>
<keyword evidence="7 9" id="KW-0460">Magnesium</keyword>
<keyword evidence="7" id="KW-0131">Cell cycle</keyword>
<dbReference type="InterPro" id="IPR003524">
    <property type="entry name" value="PNAcMuramoyl-5peptid_Trfase"/>
</dbReference>
<gene>
    <name evidence="7" type="primary">mraY</name>
    <name evidence="10" type="ORF">A2304_04510</name>
</gene>
<dbReference type="PANTHER" id="PTHR22926:SF5">
    <property type="entry name" value="PHOSPHO-N-ACETYLMURAMOYL-PENTAPEPTIDE-TRANSFERASE HOMOLOG"/>
    <property type="match status" value="1"/>
</dbReference>
<dbReference type="GO" id="GO:0009252">
    <property type="term" value="P:peptidoglycan biosynthetic process"/>
    <property type="evidence" value="ECO:0007669"/>
    <property type="project" value="UniProtKB-UniRule"/>
</dbReference>
<feature type="transmembrane region" description="Helical" evidence="7">
    <location>
        <begin position="58"/>
        <end position="79"/>
    </location>
</feature>
<feature type="transmembrane region" description="Helical" evidence="7">
    <location>
        <begin position="6"/>
        <end position="29"/>
    </location>
</feature>
<comment type="caution">
    <text evidence="10">The sequence shown here is derived from an EMBL/GenBank/DDBJ whole genome shotgun (WGS) entry which is preliminary data.</text>
</comment>
<keyword evidence="5 7" id="KW-1133">Transmembrane helix</keyword>
<feature type="binding site" evidence="9">
    <location>
        <position position="189"/>
    </location>
    <ligand>
        <name>Mg(2+)</name>
        <dbReference type="ChEBI" id="CHEBI:18420"/>
    </ligand>
</feature>
<evidence type="ECO:0000256" key="9">
    <source>
        <dbReference type="PIRSR" id="PIRSR600715-1"/>
    </source>
</evidence>
<dbReference type="EMBL" id="MGFE01000010">
    <property type="protein sequence ID" value="OGL99097.1"/>
    <property type="molecule type" value="Genomic_DNA"/>
</dbReference>
<feature type="transmembrane region" description="Helical" evidence="7">
    <location>
        <begin position="132"/>
        <end position="150"/>
    </location>
</feature>
<evidence type="ECO:0000256" key="4">
    <source>
        <dbReference type="ARBA" id="ARBA00022692"/>
    </source>
</evidence>
<feature type="binding site" evidence="9">
    <location>
        <position position="249"/>
    </location>
    <ligand>
        <name>Mg(2+)</name>
        <dbReference type="ChEBI" id="CHEBI:18420"/>
    </ligand>
</feature>
<protein>
    <recommendedName>
        <fullName evidence="7 8">Phospho-N-acetylmuramoyl-pentapeptide-transferase</fullName>
        <ecNumber evidence="7 8">2.7.8.13</ecNumber>
    </recommendedName>
    <alternativeName>
        <fullName evidence="7">UDP-MurNAc-pentapeptide phosphotransferase</fullName>
    </alternativeName>
</protein>
<dbReference type="HAMAP" id="MF_00038">
    <property type="entry name" value="MraY"/>
    <property type="match status" value="1"/>
</dbReference>
<feature type="transmembrane region" description="Helical" evidence="7">
    <location>
        <begin position="324"/>
        <end position="345"/>
    </location>
</feature>
<dbReference type="GO" id="GO:0051301">
    <property type="term" value="P:cell division"/>
    <property type="evidence" value="ECO:0007669"/>
    <property type="project" value="UniProtKB-KW"/>
</dbReference>
<evidence type="ECO:0000256" key="5">
    <source>
        <dbReference type="ARBA" id="ARBA00022989"/>
    </source>
</evidence>
<evidence type="ECO:0000256" key="3">
    <source>
        <dbReference type="ARBA" id="ARBA00022679"/>
    </source>
</evidence>
<sequence>MEIIRILLLTALSFGAAFAWMPLLLMALLRWRAGKAIRPDAETPVFSKLHASKSGTPTMGGILVWGTVLVLAVGLSALSRAAPGTFLGHLNFLSRSETLLPLGALVASAIVGFVDDYFNIRGIGAHGGGLRARHRLMVYTFIAIVGAWWFRTKLDWDLLHVPFVGDFNVGLWYVPFFILVIVATAFSVNETDGLDGLAGGTLLTSFGAYAIISFAQGHYDLAAFCGVIIGSLLAFLWYNICPAKFFMGDTGAMSLGVTLGIVAMLTNSALFLPVIGLVFVLESASVLLQLFWRKAFKKKLFLSAPFHHHLEASGWPEPQIVMRLWVISMVAGAIGIALALLDVLVA</sequence>
<feature type="transmembrane region" description="Helical" evidence="7">
    <location>
        <begin position="196"/>
        <end position="215"/>
    </location>
</feature>
<comment type="pathway">
    <text evidence="7">Cell wall biogenesis; peptidoglycan biosynthesis.</text>
</comment>
<dbReference type="AlphaFoldDB" id="A0A1F7WA70"/>
<dbReference type="InterPro" id="IPR000715">
    <property type="entry name" value="Glycosyl_transferase_4"/>
</dbReference>
<organism evidence="10 11">
    <name type="scientific">Candidatus Uhrbacteria bacterium RIFOXYB2_FULL_57_15</name>
    <dbReference type="NCBI Taxonomy" id="1802422"/>
    <lineage>
        <taxon>Bacteria</taxon>
        <taxon>Candidatus Uhriibacteriota</taxon>
    </lineage>
</organism>
<dbReference type="Pfam" id="PF10555">
    <property type="entry name" value="MraY_sig1"/>
    <property type="match status" value="1"/>
</dbReference>
<keyword evidence="7" id="KW-0133">Cell shape</keyword>
<dbReference type="EC" id="2.7.8.13" evidence="7 8"/>
<comment type="similarity">
    <text evidence="2 7">Belongs to the glycosyltransferase 4 family. MraY subfamily.</text>
</comment>
<evidence type="ECO:0000256" key="8">
    <source>
        <dbReference type="NCBIfam" id="TIGR00445"/>
    </source>
</evidence>
<dbReference type="UniPathway" id="UPA00219"/>